<gene>
    <name evidence="6" type="ORF">H9L13_01070</name>
</gene>
<dbReference type="Proteomes" id="UP000515971">
    <property type="component" value="Chromosome"/>
</dbReference>
<evidence type="ECO:0000256" key="1">
    <source>
        <dbReference type="ARBA" id="ARBA00005417"/>
    </source>
</evidence>
<evidence type="ECO:0000259" key="5">
    <source>
        <dbReference type="PROSITE" id="PS50893"/>
    </source>
</evidence>
<dbReference type="RefSeq" id="WP_187538268.1">
    <property type="nucleotide sequence ID" value="NZ_BAABJT010000001.1"/>
</dbReference>
<dbReference type="EMBL" id="CP060718">
    <property type="protein sequence ID" value="QNN67584.1"/>
    <property type="molecule type" value="Genomic_DNA"/>
</dbReference>
<proteinExistence type="inferred from homology"/>
<reference evidence="6 7" key="1">
    <citation type="submission" date="2020-08" db="EMBL/GenBank/DDBJ databases">
        <title>Genome sequence of Sphingomonas lutea KCTC 23642T.</title>
        <authorList>
            <person name="Hyun D.-W."/>
            <person name="Bae J.-W."/>
        </authorList>
    </citation>
    <scope>NUCLEOTIDE SEQUENCE [LARGE SCALE GENOMIC DNA]</scope>
    <source>
        <strain evidence="6 7">KCTC 23642</strain>
    </source>
</reference>
<dbReference type="SMART" id="SM00382">
    <property type="entry name" value="AAA"/>
    <property type="match status" value="1"/>
</dbReference>
<dbReference type="GO" id="GO:0016887">
    <property type="term" value="F:ATP hydrolysis activity"/>
    <property type="evidence" value="ECO:0007669"/>
    <property type="project" value="InterPro"/>
</dbReference>
<protein>
    <submittedName>
        <fullName evidence="6">ABC transporter ATP-binding protein</fullName>
    </submittedName>
</protein>
<dbReference type="AlphaFoldDB" id="A0A7G9SIA9"/>
<dbReference type="SUPFAM" id="SSF52540">
    <property type="entry name" value="P-loop containing nucleoside triphosphate hydrolases"/>
    <property type="match status" value="1"/>
</dbReference>
<dbReference type="KEGG" id="slut:H9L13_01070"/>
<evidence type="ECO:0000256" key="4">
    <source>
        <dbReference type="ARBA" id="ARBA00022840"/>
    </source>
</evidence>
<feature type="domain" description="ABC transporter" evidence="5">
    <location>
        <begin position="5"/>
        <end position="232"/>
    </location>
</feature>
<organism evidence="6 7">
    <name type="scientific">Sphingomonas lutea</name>
    <dbReference type="NCBI Taxonomy" id="1045317"/>
    <lineage>
        <taxon>Bacteria</taxon>
        <taxon>Pseudomonadati</taxon>
        <taxon>Pseudomonadota</taxon>
        <taxon>Alphaproteobacteria</taxon>
        <taxon>Sphingomonadales</taxon>
        <taxon>Sphingomonadaceae</taxon>
        <taxon>Sphingomonas</taxon>
    </lineage>
</organism>
<dbReference type="Pfam" id="PF00005">
    <property type="entry name" value="ABC_tran"/>
    <property type="match status" value="1"/>
</dbReference>
<evidence type="ECO:0000256" key="3">
    <source>
        <dbReference type="ARBA" id="ARBA00022741"/>
    </source>
</evidence>
<dbReference type="InterPro" id="IPR027417">
    <property type="entry name" value="P-loop_NTPase"/>
</dbReference>
<evidence type="ECO:0000313" key="6">
    <source>
        <dbReference type="EMBL" id="QNN67584.1"/>
    </source>
</evidence>
<keyword evidence="3" id="KW-0547">Nucleotide-binding</keyword>
<evidence type="ECO:0000313" key="7">
    <source>
        <dbReference type="Proteomes" id="UP000515971"/>
    </source>
</evidence>
<keyword evidence="2" id="KW-0813">Transport</keyword>
<dbReference type="InterPro" id="IPR003593">
    <property type="entry name" value="AAA+_ATPase"/>
</dbReference>
<dbReference type="PANTHER" id="PTHR43335">
    <property type="entry name" value="ABC TRANSPORTER, ATP-BINDING PROTEIN"/>
    <property type="match status" value="1"/>
</dbReference>
<dbReference type="Gene3D" id="3.40.50.300">
    <property type="entry name" value="P-loop containing nucleotide triphosphate hydrolases"/>
    <property type="match status" value="1"/>
</dbReference>
<accession>A0A7G9SIA9</accession>
<dbReference type="GO" id="GO:0005524">
    <property type="term" value="F:ATP binding"/>
    <property type="evidence" value="ECO:0007669"/>
    <property type="project" value="UniProtKB-KW"/>
</dbReference>
<keyword evidence="4 6" id="KW-0067">ATP-binding</keyword>
<dbReference type="PANTHER" id="PTHR43335:SF4">
    <property type="entry name" value="ABC TRANSPORTER, ATP-BINDING PROTEIN"/>
    <property type="match status" value="1"/>
</dbReference>
<dbReference type="InterPro" id="IPR017871">
    <property type="entry name" value="ABC_transporter-like_CS"/>
</dbReference>
<comment type="similarity">
    <text evidence="1">Belongs to the ABC transporter superfamily.</text>
</comment>
<sequence length="305" mass="32522">MQYAIETAGLRKAYGGVHAVDGIDLRVPARSVTGFLRPNGAGKTTTIRMLLGLTRPDAGRITMLGMAMPGARRRVARNVGALVETPCHYDNLTGRENLEISRRLLALDADEPDRVLALMGLHGAAGKRVGDYSLGMRQRLGIARALLGAPKLLILDEPTNGLDPDGIVEVRELIRALPRDAGTSVLLSSHLLAEVEQTVDHVALIHGGRLLAQGPLAGVLSDGGPRILVEVGDALGALRLLRSQGICAAARDGRLIEVPDPRLSPADLNQLLVNHGVAVSRLTQERPSLERIYMDLTDTSLARAA</sequence>
<dbReference type="PROSITE" id="PS50893">
    <property type="entry name" value="ABC_TRANSPORTER_2"/>
    <property type="match status" value="1"/>
</dbReference>
<evidence type="ECO:0000256" key="2">
    <source>
        <dbReference type="ARBA" id="ARBA00022448"/>
    </source>
</evidence>
<dbReference type="InterPro" id="IPR003439">
    <property type="entry name" value="ABC_transporter-like_ATP-bd"/>
</dbReference>
<keyword evidence="7" id="KW-1185">Reference proteome</keyword>
<name>A0A7G9SIA9_9SPHN</name>
<dbReference type="PROSITE" id="PS00211">
    <property type="entry name" value="ABC_TRANSPORTER_1"/>
    <property type="match status" value="1"/>
</dbReference>